<dbReference type="Pfam" id="PF07859">
    <property type="entry name" value="Abhydrolase_3"/>
    <property type="match status" value="1"/>
</dbReference>
<accession>A0ABR4FJ42</accession>
<name>A0ABR4FJ42_9EURO</name>
<dbReference type="SUPFAM" id="SSF53474">
    <property type="entry name" value="alpha/beta-Hydrolases"/>
    <property type="match status" value="1"/>
</dbReference>
<keyword evidence="3" id="KW-1185">Reference proteome</keyword>
<evidence type="ECO:0000313" key="2">
    <source>
        <dbReference type="EMBL" id="KAL2783260.1"/>
    </source>
</evidence>
<comment type="caution">
    <text evidence="2">The sequence shown here is derived from an EMBL/GenBank/DDBJ whole genome shotgun (WGS) entry which is preliminary data.</text>
</comment>
<reference evidence="2 3" key="1">
    <citation type="submission" date="2024-07" db="EMBL/GenBank/DDBJ databases">
        <title>Section-level genome sequencing and comparative genomics of Aspergillus sections Usti and Cavernicolus.</title>
        <authorList>
            <consortium name="Lawrence Berkeley National Laboratory"/>
            <person name="Nybo J.L."/>
            <person name="Vesth T.C."/>
            <person name="Theobald S."/>
            <person name="Frisvad J.C."/>
            <person name="Larsen T.O."/>
            <person name="Kjaerboelling I."/>
            <person name="Rothschild-Mancinelli K."/>
            <person name="Lyhne E.K."/>
            <person name="Kogle M.E."/>
            <person name="Barry K."/>
            <person name="Clum A."/>
            <person name="Na H."/>
            <person name="Ledsgaard L."/>
            <person name="Lin J."/>
            <person name="Lipzen A."/>
            <person name="Kuo A."/>
            <person name="Riley R."/>
            <person name="Mondo S."/>
            <person name="Labutti K."/>
            <person name="Haridas S."/>
            <person name="Pangalinan J."/>
            <person name="Salamov A.A."/>
            <person name="Simmons B.A."/>
            <person name="Magnuson J.K."/>
            <person name="Chen J."/>
            <person name="Drula E."/>
            <person name="Henrissat B."/>
            <person name="Wiebenga A."/>
            <person name="Lubbers R.J."/>
            <person name="Gomes A.C."/>
            <person name="Makela M.R."/>
            <person name="Stajich J."/>
            <person name="Grigoriev I.V."/>
            <person name="Mortensen U.H."/>
            <person name="De Vries R.P."/>
            <person name="Baker S.E."/>
            <person name="Andersen M.R."/>
        </authorList>
    </citation>
    <scope>NUCLEOTIDE SEQUENCE [LARGE SCALE GENOMIC DNA]</scope>
    <source>
        <strain evidence="2 3">CBS 209.92</strain>
    </source>
</reference>
<dbReference type="InterPro" id="IPR050466">
    <property type="entry name" value="Carboxylest/Gibb_receptor"/>
</dbReference>
<dbReference type="InterPro" id="IPR013094">
    <property type="entry name" value="AB_hydrolase_3"/>
</dbReference>
<dbReference type="Proteomes" id="UP001610563">
    <property type="component" value="Unassembled WGS sequence"/>
</dbReference>
<evidence type="ECO:0000313" key="3">
    <source>
        <dbReference type="Proteomes" id="UP001610563"/>
    </source>
</evidence>
<keyword evidence="2" id="KW-0378">Hydrolase</keyword>
<dbReference type="PANTHER" id="PTHR23024">
    <property type="entry name" value="ARYLACETAMIDE DEACETYLASE"/>
    <property type="match status" value="1"/>
</dbReference>
<gene>
    <name evidence="2" type="ORF">BJX66DRAFT_345097</name>
</gene>
<sequence length="332" mass="37279">MADYTKYNTGLDPDWLEFEKTFQVPALPKDLAVAKQIFNEKRAALFHKVLGPVNGVSTTDVSIPTQDGQSLPARLYFPDTRELLTTLLPVYVYLHGGGYLFGSVETEDMHCRLICLGASCIVLNVGYRHTPEWTFPTPFQDLFDSVDWITDSSRVKEYGCDLKKVVLGGVSCGATMSLAAAQREIEMGTKRISGLNLSLPSAVTRPRFPRHLVKDGYTSYEQNEHAPLLPVVRLQSLQALLKADPDSPYLSTLLLPDSTLQQFPRAAFHICGADPIRDGGLLLEEKLRNLGIPTHLEVYDGWPHAFWNQPQLKKAAEYRERLVDDANWLFRN</sequence>
<organism evidence="2 3">
    <name type="scientific">Aspergillus keveii</name>
    <dbReference type="NCBI Taxonomy" id="714993"/>
    <lineage>
        <taxon>Eukaryota</taxon>
        <taxon>Fungi</taxon>
        <taxon>Dikarya</taxon>
        <taxon>Ascomycota</taxon>
        <taxon>Pezizomycotina</taxon>
        <taxon>Eurotiomycetes</taxon>
        <taxon>Eurotiomycetidae</taxon>
        <taxon>Eurotiales</taxon>
        <taxon>Aspergillaceae</taxon>
        <taxon>Aspergillus</taxon>
        <taxon>Aspergillus subgen. Nidulantes</taxon>
    </lineage>
</organism>
<protein>
    <submittedName>
        <fullName evidence="2">Alpha/Beta hydrolase protein</fullName>
    </submittedName>
</protein>
<evidence type="ECO:0000259" key="1">
    <source>
        <dbReference type="Pfam" id="PF07859"/>
    </source>
</evidence>
<dbReference type="Gene3D" id="3.40.50.1820">
    <property type="entry name" value="alpha/beta hydrolase"/>
    <property type="match status" value="1"/>
</dbReference>
<dbReference type="InterPro" id="IPR029058">
    <property type="entry name" value="AB_hydrolase_fold"/>
</dbReference>
<feature type="domain" description="Alpha/beta hydrolase fold-3" evidence="1">
    <location>
        <begin position="92"/>
        <end position="307"/>
    </location>
</feature>
<dbReference type="PANTHER" id="PTHR23024:SF24">
    <property type="entry name" value="ALPHA_BETA HYDROLASE FOLD-3 DOMAIN-CONTAINING PROTEIN"/>
    <property type="match status" value="1"/>
</dbReference>
<proteinExistence type="predicted"/>
<dbReference type="GO" id="GO:0016787">
    <property type="term" value="F:hydrolase activity"/>
    <property type="evidence" value="ECO:0007669"/>
    <property type="project" value="UniProtKB-KW"/>
</dbReference>
<dbReference type="EMBL" id="JBFTWV010000252">
    <property type="protein sequence ID" value="KAL2783260.1"/>
    <property type="molecule type" value="Genomic_DNA"/>
</dbReference>